<protein>
    <submittedName>
        <fullName evidence="3">Uncharacterized protein</fullName>
    </submittedName>
</protein>
<keyword evidence="2" id="KW-0812">Transmembrane</keyword>
<keyword evidence="2" id="KW-0472">Membrane</keyword>
<evidence type="ECO:0000313" key="3">
    <source>
        <dbReference type="EMBL" id="KAH7012081.1"/>
    </source>
</evidence>
<evidence type="ECO:0000256" key="1">
    <source>
        <dbReference type="SAM" id="MobiDB-lite"/>
    </source>
</evidence>
<comment type="caution">
    <text evidence="3">The sequence shown here is derived from an EMBL/GenBank/DDBJ whole genome shotgun (WGS) entry which is preliminary data.</text>
</comment>
<feature type="transmembrane region" description="Helical" evidence="2">
    <location>
        <begin position="199"/>
        <end position="224"/>
    </location>
</feature>
<dbReference type="Proteomes" id="UP000756346">
    <property type="component" value="Unassembled WGS sequence"/>
</dbReference>
<reference evidence="3" key="1">
    <citation type="journal article" date="2021" name="Nat. Commun.">
        <title>Genetic determinants of endophytism in the Arabidopsis root mycobiome.</title>
        <authorList>
            <person name="Mesny F."/>
            <person name="Miyauchi S."/>
            <person name="Thiergart T."/>
            <person name="Pickel B."/>
            <person name="Atanasova L."/>
            <person name="Karlsson M."/>
            <person name="Huettel B."/>
            <person name="Barry K.W."/>
            <person name="Haridas S."/>
            <person name="Chen C."/>
            <person name="Bauer D."/>
            <person name="Andreopoulos W."/>
            <person name="Pangilinan J."/>
            <person name="LaButti K."/>
            <person name="Riley R."/>
            <person name="Lipzen A."/>
            <person name="Clum A."/>
            <person name="Drula E."/>
            <person name="Henrissat B."/>
            <person name="Kohler A."/>
            <person name="Grigoriev I.V."/>
            <person name="Martin F.M."/>
            <person name="Hacquard S."/>
        </authorList>
    </citation>
    <scope>NUCLEOTIDE SEQUENCE</scope>
    <source>
        <strain evidence="3">MPI-CAGE-CH-0230</strain>
    </source>
</reference>
<evidence type="ECO:0000313" key="4">
    <source>
        <dbReference type="Proteomes" id="UP000756346"/>
    </source>
</evidence>
<organism evidence="3 4">
    <name type="scientific">Microdochium trichocladiopsis</name>
    <dbReference type="NCBI Taxonomy" id="1682393"/>
    <lineage>
        <taxon>Eukaryota</taxon>
        <taxon>Fungi</taxon>
        <taxon>Dikarya</taxon>
        <taxon>Ascomycota</taxon>
        <taxon>Pezizomycotina</taxon>
        <taxon>Sordariomycetes</taxon>
        <taxon>Xylariomycetidae</taxon>
        <taxon>Xylariales</taxon>
        <taxon>Microdochiaceae</taxon>
        <taxon>Microdochium</taxon>
    </lineage>
</organism>
<feature type="region of interest" description="Disordered" evidence="1">
    <location>
        <begin position="173"/>
        <end position="193"/>
    </location>
</feature>
<dbReference type="OrthoDB" id="4787389at2759"/>
<sequence>MSSSCAGHSTWQSPNTTTQAATGETLNLTHVFNRFPTLTALGFQFILVQKRDDAEDVQVPILNSTIPWDPSTPFGLPSTQNLTSPVWAPIDKTCLTAVYYIWQIPSDLIDGDRSFATFYVSSKWDLTSDNGTFSSPGGLKSQDFIIRKQAVAAPLPTDMSTTVASSSTSNVSLASSATSTPEEGDISSQSSPDAGTLSFAGRLAVGIALPILACMLLFVGWWLWRRRGREASPPTSHPSTSEQTRFEKAELGSPAEEQRQELDGKHLVEVEGHHHSHGSSPSATDTYELDASEVPRSPSVPKPGNSR</sequence>
<feature type="compositionally biased region" description="Polar residues" evidence="1">
    <location>
        <begin position="233"/>
        <end position="243"/>
    </location>
</feature>
<feature type="region of interest" description="Disordered" evidence="1">
    <location>
        <begin position="229"/>
        <end position="307"/>
    </location>
</feature>
<keyword evidence="2" id="KW-1133">Transmembrane helix</keyword>
<accession>A0A9P8XQF3</accession>
<dbReference type="AlphaFoldDB" id="A0A9P8XQF3"/>
<keyword evidence="4" id="KW-1185">Reference proteome</keyword>
<gene>
    <name evidence="3" type="ORF">B0I36DRAFT_389672</name>
</gene>
<name>A0A9P8XQF3_9PEZI</name>
<dbReference type="EMBL" id="JAGTJQ010000015">
    <property type="protein sequence ID" value="KAH7012081.1"/>
    <property type="molecule type" value="Genomic_DNA"/>
</dbReference>
<dbReference type="RefSeq" id="XP_046004457.1">
    <property type="nucleotide sequence ID" value="XM_046161351.1"/>
</dbReference>
<dbReference type="GeneID" id="70190897"/>
<evidence type="ECO:0000256" key="2">
    <source>
        <dbReference type="SAM" id="Phobius"/>
    </source>
</evidence>
<proteinExistence type="predicted"/>
<feature type="compositionally biased region" description="Basic and acidic residues" evidence="1">
    <location>
        <begin position="244"/>
        <end position="273"/>
    </location>
</feature>